<evidence type="ECO:0000313" key="1">
    <source>
        <dbReference type="EMBL" id="KAF5825986.1"/>
    </source>
</evidence>
<accession>A0ABQ7FV13</accession>
<comment type="caution">
    <text evidence="1">The sequence shown here is derived from an EMBL/GenBank/DDBJ whole genome shotgun (WGS) entry which is preliminary data.</text>
</comment>
<organism evidence="1 2">
    <name type="scientific">Dunaliella salina</name>
    <name type="common">Green alga</name>
    <name type="synonym">Protococcus salinus</name>
    <dbReference type="NCBI Taxonomy" id="3046"/>
    <lineage>
        <taxon>Eukaryota</taxon>
        <taxon>Viridiplantae</taxon>
        <taxon>Chlorophyta</taxon>
        <taxon>core chlorophytes</taxon>
        <taxon>Chlorophyceae</taxon>
        <taxon>CS clade</taxon>
        <taxon>Chlamydomonadales</taxon>
        <taxon>Dunaliellaceae</taxon>
        <taxon>Dunaliella</taxon>
    </lineage>
</organism>
<evidence type="ECO:0000313" key="2">
    <source>
        <dbReference type="Proteomes" id="UP000815325"/>
    </source>
</evidence>
<dbReference type="EMBL" id="MU071549">
    <property type="protein sequence ID" value="KAF5825986.1"/>
    <property type="molecule type" value="Genomic_DNA"/>
</dbReference>
<gene>
    <name evidence="1" type="ORF">DUNSADRAFT_5553</name>
</gene>
<dbReference type="Proteomes" id="UP000815325">
    <property type="component" value="Unassembled WGS sequence"/>
</dbReference>
<keyword evidence="2" id="KW-1185">Reference proteome</keyword>
<sequence>MCAPRRGLTLHSGNRIACDVCRLRAPFATEARRSSRKGLVTIHLGQNSLAATKTLLRTCWLQAPITRAAPHSAMENLVPLPFHTLLKKHCPSAFP</sequence>
<evidence type="ECO:0008006" key="3">
    <source>
        <dbReference type="Google" id="ProtNLM"/>
    </source>
</evidence>
<reference evidence="1" key="1">
    <citation type="submission" date="2017-08" db="EMBL/GenBank/DDBJ databases">
        <authorList>
            <person name="Polle J.E."/>
            <person name="Barry K."/>
            <person name="Cushman J."/>
            <person name="Schmutz J."/>
            <person name="Tran D."/>
            <person name="Hathwaick L.T."/>
            <person name="Yim W.C."/>
            <person name="Jenkins J."/>
            <person name="Mckie-Krisberg Z.M."/>
            <person name="Prochnik S."/>
            <person name="Lindquist E."/>
            <person name="Dockter R.B."/>
            <person name="Adam C."/>
            <person name="Molina H."/>
            <person name="Bunkerborg J."/>
            <person name="Jin E."/>
            <person name="Buchheim M."/>
            <person name="Magnuson J."/>
        </authorList>
    </citation>
    <scope>NUCLEOTIDE SEQUENCE</scope>
    <source>
        <strain evidence="1">CCAP 19/18</strain>
    </source>
</reference>
<proteinExistence type="predicted"/>
<protein>
    <recommendedName>
        <fullName evidence="3">Encoded protein</fullName>
    </recommendedName>
</protein>
<name>A0ABQ7FV13_DUNSA</name>